<accession>A0AAE0GF64</accession>
<evidence type="ECO:0000313" key="4">
    <source>
        <dbReference type="EMBL" id="KAK3276971.1"/>
    </source>
</evidence>
<feature type="compositionally biased region" description="Acidic residues" evidence="2">
    <location>
        <begin position="1478"/>
        <end position="1490"/>
    </location>
</feature>
<evidence type="ECO:0000256" key="2">
    <source>
        <dbReference type="SAM" id="MobiDB-lite"/>
    </source>
</evidence>
<feature type="compositionally biased region" description="Polar residues" evidence="2">
    <location>
        <begin position="1674"/>
        <end position="1700"/>
    </location>
</feature>
<proteinExistence type="inferred from homology"/>
<keyword evidence="5" id="KW-1185">Reference proteome</keyword>
<dbReference type="InterPro" id="IPR015425">
    <property type="entry name" value="FH2_Formin"/>
</dbReference>
<gene>
    <name evidence="4" type="ORF">CYMTET_14994</name>
</gene>
<feature type="compositionally biased region" description="Polar residues" evidence="2">
    <location>
        <begin position="1521"/>
        <end position="1532"/>
    </location>
</feature>
<dbReference type="InterPro" id="IPR042201">
    <property type="entry name" value="FH2_Formin_sf"/>
</dbReference>
<feature type="region of interest" description="Disordered" evidence="2">
    <location>
        <begin position="339"/>
        <end position="361"/>
    </location>
</feature>
<organism evidence="4 5">
    <name type="scientific">Cymbomonas tetramitiformis</name>
    <dbReference type="NCBI Taxonomy" id="36881"/>
    <lineage>
        <taxon>Eukaryota</taxon>
        <taxon>Viridiplantae</taxon>
        <taxon>Chlorophyta</taxon>
        <taxon>Pyramimonadophyceae</taxon>
        <taxon>Pyramimonadales</taxon>
        <taxon>Pyramimonadaceae</taxon>
        <taxon>Cymbomonas</taxon>
    </lineage>
</organism>
<reference evidence="4 5" key="1">
    <citation type="journal article" date="2015" name="Genome Biol. Evol.">
        <title>Comparative Genomics of a Bacterivorous Green Alga Reveals Evolutionary Causalities and Consequences of Phago-Mixotrophic Mode of Nutrition.</title>
        <authorList>
            <person name="Burns J.A."/>
            <person name="Paasch A."/>
            <person name="Narechania A."/>
            <person name="Kim E."/>
        </authorList>
    </citation>
    <scope>NUCLEOTIDE SEQUENCE [LARGE SCALE GENOMIC DNA]</scope>
    <source>
        <strain evidence="4 5">PLY_AMNH</strain>
    </source>
</reference>
<feature type="compositionally biased region" description="Low complexity" evidence="2">
    <location>
        <begin position="1585"/>
        <end position="1603"/>
    </location>
</feature>
<dbReference type="EMBL" id="LGRX02006294">
    <property type="protein sequence ID" value="KAK3276971.1"/>
    <property type="molecule type" value="Genomic_DNA"/>
</dbReference>
<dbReference type="Pfam" id="PF02181">
    <property type="entry name" value="FH2"/>
    <property type="match status" value="1"/>
</dbReference>
<feature type="compositionally biased region" description="Gly residues" evidence="2">
    <location>
        <begin position="412"/>
        <end position="475"/>
    </location>
</feature>
<feature type="region of interest" description="Disordered" evidence="2">
    <location>
        <begin position="1341"/>
        <end position="1700"/>
    </location>
</feature>
<feature type="region of interest" description="Disordered" evidence="2">
    <location>
        <begin position="668"/>
        <end position="711"/>
    </location>
</feature>
<feature type="compositionally biased region" description="Basic residues" evidence="2">
    <location>
        <begin position="1409"/>
        <end position="1419"/>
    </location>
</feature>
<feature type="compositionally biased region" description="Basic and acidic residues" evidence="2">
    <location>
        <begin position="1368"/>
        <end position="1382"/>
    </location>
</feature>
<feature type="compositionally biased region" description="Low complexity" evidence="2">
    <location>
        <begin position="1635"/>
        <end position="1648"/>
    </location>
</feature>
<feature type="compositionally biased region" description="Polar residues" evidence="2">
    <location>
        <begin position="1549"/>
        <end position="1565"/>
    </location>
</feature>
<evidence type="ECO:0000259" key="3">
    <source>
        <dbReference type="PROSITE" id="PS51444"/>
    </source>
</evidence>
<sequence length="1762" mass="181753">MDWVTAAELGRAGCWLSGPGDAAELGRGLGPAGCRYGPGDGSGAGPAWAGAGWWLWTGWTAVELGLGWVPAVDRVTAAELGLGCAGRDLTVAGAGPAGPGWCWWRDQVTAAELGRAWVGLVLLWTGGAGSAVVATGDGSGAGPGLGRAGLGYGLGDGSGAGRAWAGLGGGGGLLTAVGATWAVAGSGPGDAAELGRGLGRGWLGAGWVTAAELGQPVPAGWWLPGDGSGAGPGPGLGAGYGPGDGSGAGPGLGPGLGAGYRQGDGSEAPHVAGAEGEDTVGLNAGTMLGLGTKVWRGMGPGLGAGFGPEDSAGSGQAPGVGARFDPTDGEVPAVLPRYSVSEPNDNANDGPKLGPGLSGGRGWGLGQGLGFSAQNGSTFGAGDGSAEGGSGMDGTDMGMMLGLGTKVWRGMGPGLGAGNGPGEGGGPGRGPGLGAGYGLGKGPGAGPGPGSGIGGGPGLGAGAGFGRGGGTGLSGAAGSPRALKSPTRSDTSWIARPGSPDDVSSNGTKCEPESLYGLADKIRNAYYLQESIGSATLMDSLPGLLATEEDNARTHTQVMNILNQISKVNRVPGAAHFRADADNAEVFEEDRILQEAAMGPKGNQKHLAQNLLEGLGLGGMKEGQENIHQLPQHIADLIKQANAGEGNLVLQHRPAPRSPAERLWTDGNGLLKRFSSGGPSSAHQVAGVSSDGPSSTRQVAGLSSGGPSSMRQVAGLAAPAAPHARSMVAGGGADQVKMGEHKVAQLKRLASEKGLNLSQAQIESIAGAAGAGTAGENPLVDNYLKSTIDALLSDVPDMSADEMRAANSYQLPPGVTVEDLARLAAGNAILKARAELAESELSTKLTPEEEAARKAAELKKKQEEEEAKQKAAAPPPPPPPPPPRPTAPAASPSPPPPPGGRGRRSPAAPPVQAAPDPPPGLHGAPVLIASIPGLMPRFHWRAALGAGKGGGKGMTMSQKQQMKLKQLHWQKLQNMKVEGTVWGEESSASALNMKELEELFKLDDPEKMAAVKKKVVQKSTVVHIIDMKRSHNISIQLSGLKMSFPNIKHCLLEMDEVELNVERLQTLSRAVPTTKEMTDLKAYKGEREVLGKVEQYFLEIMNIPRLEQRINAFIFKAQYAGNLTRVQEELKLMSSGCSQLRRCDNLVALLKAVLQVGNHLNSGSFRGAAAGFKLDTLLTLADMKGTDRKTSLLQFVVQQLLNENKAIKFLSKELEHVKPASSISLEQIKSNIVELEHGLSKVDEEILHASVEMTPESSQHDKFRDVMVNFSEQGVVEVKTLKEDAAACVDSLKEMCQFFGETWADDKPNNLFRTVREFLVIFDRTIAEIIAKKAREEMETKKKAAMEVRRNRSASMMDVRPKGQKSLKKLEAGGGEGKKDGEEASGDAKAAEGAPGKKDGDAPGGAVKVSKKKLKKMVKLTKWEDSEEGKAEQIKAGGGSEAPVASKEDAAAPEEAAVGASAPRAARALPAEPPGAAADEDKEGEAEADAEGEKAASPKKGAKFKQPLPKRLQPGRMRAHTMQTLQFVPNSDLQEEEEPSTTTKDRTMSDTSGMASLSASASPQKVKSPLSPALGLGMREPLSMSPVPSSSAGAIGSATSDTAETLEEGSSPKRPLRPPKLNLEATSIAEDEPEPLSSNSSRLPSVSRIVETNENADESTDADGAATFDEDDQSSMVSASVTVTPRSEMTTPIDTPATSVLDNGSEVATLQEVELDQPASSAMVKQAEGVNSDGDHEEVVSDVSSSDDSDDDVIQEMIRSKR</sequence>
<dbReference type="Gene3D" id="1.20.58.2220">
    <property type="entry name" value="Formin, FH2 domain"/>
    <property type="match status" value="1"/>
</dbReference>
<dbReference type="SMART" id="SM00498">
    <property type="entry name" value="FH2"/>
    <property type="match status" value="1"/>
</dbReference>
<feature type="compositionally biased region" description="Gly residues" evidence="2">
    <location>
        <begin position="379"/>
        <end position="392"/>
    </location>
</feature>
<dbReference type="PANTHER" id="PTHR45725">
    <property type="entry name" value="FORMIN HOMOLOGY 2 FAMILY MEMBER"/>
    <property type="match status" value="1"/>
</dbReference>
<feature type="region of interest" description="Disordered" evidence="2">
    <location>
        <begin position="374"/>
        <end position="397"/>
    </location>
</feature>
<comment type="similarity">
    <text evidence="1">Belongs to the formin-like family.</text>
</comment>
<feature type="region of interest" description="Disordered" evidence="2">
    <location>
        <begin position="1716"/>
        <end position="1753"/>
    </location>
</feature>
<name>A0AAE0GF64_9CHLO</name>
<feature type="compositionally biased region" description="Basic and acidic residues" evidence="2">
    <location>
        <begin position="1341"/>
        <end position="1350"/>
    </location>
</feature>
<feature type="domain" description="FH2" evidence="3">
    <location>
        <begin position="954"/>
        <end position="1348"/>
    </location>
</feature>
<evidence type="ECO:0000256" key="1">
    <source>
        <dbReference type="RuleBase" id="RU361260"/>
    </source>
</evidence>
<feature type="region of interest" description="Disordered" evidence="2">
    <location>
        <begin position="227"/>
        <end position="250"/>
    </location>
</feature>
<feature type="region of interest" description="Disordered" evidence="2">
    <location>
        <begin position="838"/>
        <end position="924"/>
    </location>
</feature>
<feature type="region of interest" description="Disordered" evidence="2">
    <location>
        <begin position="412"/>
        <end position="509"/>
    </location>
</feature>
<dbReference type="Proteomes" id="UP001190700">
    <property type="component" value="Unassembled WGS sequence"/>
</dbReference>
<comment type="caution">
    <text evidence="4">The sequence shown here is derived from an EMBL/GenBank/DDBJ whole genome shotgun (WGS) entry which is preliminary data.</text>
</comment>
<evidence type="ECO:0000313" key="5">
    <source>
        <dbReference type="Proteomes" id="UP001190700"/>
    </source>
</evidence>
<dbReference type="InterPro" id="IPR051425">
    <property type="entry name" value="Formin_Homology"/>
</dbReference>
<feature type="compositionally biased region" description="Basic and acidic residues" evidence="2">
    <location>
        <begin position="1421"/>
        <end position="1433"/>
    </location>
</feature>
<dbReference type="PANTHER" id="PTHR45725:SF1">
    <property type="entry name" value="DISHEVELLED ASSOCIATED ACTIVATOR OF MORPHOGENESIS, ISOFORM D"/>
    <property type="match status" value="1"/>
</dbReference>
<feature type="compositionally biased region" description="Pro residues" evidence="2">
    <location>
        <begin position="873"/>
        <end position="899"/>
    </location>
</feature>
<dbReference type="PROSITE" id="PS51444">
    <property type="entry name" value="FH2"/>
    <property type="match status" value="1"/>
</dbReference>
<protein>
    <recommendedName>
        <fullName evidence="1">Formin-like protein</fullName>
    </recommendedName>
</protein>
<dbReference type="SUPFAM" id="SSF101447">
    <property type="entry name" value="Formin homology 2 domain (FH2 domain)"/>
    <property type="match status" value="1"/>
</dbReference>
<feature type="compositionally biased region" description="Low complexity" evidence="2">
    <location>
        <begin position="1453"/>
        <end position="1477"/>
    </location>
</feature>
<feature type="compositionally biased region" description="Basic and acidic residues" evidence="2">
    <location>
        <begin position="846"/>
        <end position="869"/>
    </location>
</feature>